<dbReference type="Proteomes" id="UP000566819">
    <property type="component" value="Unassembled WGS sequence"/>
</dbReference>
<gene>
    <name evidence="3" type="ORF">G7Y89_g10296</name>
</gene>
<dbReference type="OrthoDB" id="5151590at2759"/>
<proteinExistence type="predicted"/>
<dbReference type="GO" id="GO:0006313">
    <property type="term" value="P:DNA transposition"/>
    <property type="evidence" value="ECO:0007669"/>
    <property type="project" value="InterPro"/>
</dbReference>
<organism evidence="3 4">
    <name type="scientific">Cudoniella acicularis</name>
    <dbReference type="NCBI Taxonomy" id="354080"/>
    <lineage>
        <taxon>Eukaryota</taxon>
        <taxon>Fungi</taxon>
        <taxon>Dikarya</taxon>
        <taxon>Ascomycota</taxon>
        <taxon>Pezizomycotina</taxon>
        <taxon>Leotiomycetes</taxon>
        <taxon>Helotiales</taxon>
        <taxon>Tricladiaceae</taxon>
        <taxon>Cudoniella</taxon>
    </lineage>
</organism>
<dbReference type="InterPro" id="IPR002492">
    <property type="entry name" value="Transposase_Tc1-like"/>
</dbReference>
<dbReference type="AlphaFoldDB" id="A0A8H4W1S2"/>
<dbReference type="GO" id="GO:0003677">
    <property type="term" value="F:DNA binding"/>
    <property type="evidence" value="ECO:0007669"/>
    <property type="project" value="InterPro"/>
</dbReference>
<evidence type="ECO:0000313" key="3">
    <source>
        <dbReference type="EMBL" id="KAF4627854.1"/>
    </source>
</evidence>
<dbReference type="InterPro" id="IPR036397">
    <property type="entry name" value="RNaseH_sf"/>
</dbReference>
<accession>A0A8H4W1S2</accession>
<dbReference type="EMBL" id="JAAMPI010000900">
    <property type="protein sequence ID" value="KAF4627854.1"/>
    <property type="molecule type" value="Genomic_DNA"/>
</dbReference>
<dbReference type="GO" id="GO:0015074">
    <property type="term" value="P:DNA integration"/>
    <property type="evidence" value="ECO:0007669"/>
    <property type="project" value="InterPro"/>
</dbReference>
<evidence type="ECO:0000259" key="2">
    <source>
        <dbReference type="Pfam" id="PF01498"/>
    </source>
</evidence>
<evidence type="ECO:0000256" key="1">
    <source>
        <dbReference type="SAM" id="MobiDB-lite"/>
    </source>
</evidence>
<dbReference type="Gene3D" id="3.30.420.10">
    <property type="entry name" value="Ribonuclease H-like superfamily/Ribonuclease H"/>
    <property type="match status" value="1"/>
</dbReference>
<dbReference type="Pfam" id="PF01498">
    <property type="entry name" value="HTH_Tnp_Tc3_2"/>
    <property type="match status" value="1"/>
</dbReference>
<protein>
    <recommendedName>
        <fullName evidence="2">Transposase Tc1-like domain-containing protein</fullName>
    </recommendedName>
</protein>
<feature type="region of interest" description="Disordered" evidence="1">
    <location>
        <begin position="1"/>
        <end position="20"/>
    </location>
</feature>
<reference evidence="3 4" key="1">
    <citation type="submission" date="2020-03" db="EMBL/GenBank/DDBJ databases">
        <title>Draft Genome Sequence of Cudoniella acicularis.</title>
        <authorList>
            <person name="Buettner E."/>
            <person name="Kellner H."/>
        </authorList>
    </citation>
    <scope>NUCLEOTIDE SEQUENCE [LARGE SCALE GENOMIC DNA]</scope>
    <source>
        <strain evidence="3 4">DSM 108380</strain>
    </source>
</reference>
<keyword evidence="4" id="KW-1185">Reference proteome</keyword>
<name>A0A8H4W1S2_9HELO</name>
<feature type="domain" description="Transposase Tc1-like" evidence="2">
    <location>
        <begin position="77"/>
        <end position="142"/>
    </location>
</feature>
<sequence>MRPPGAPRQPLGEVSPNTRSRVVGARDHGIKFAAIARLEDLGDSTCRMIYKNASHQTSCITPKRQGRPPLLTPGDQRLIQRTIVLFPKITAAQLFKDCASHTSKKTVYRYLKKSGIQKWRCKQRPFLTEEHARLRREWAEKYDGKSVDWWRRLRWSDECSIERGKGGAIEWVYRQRGQALELWAIQAKPPKAKSQMFWAGFGFGVRSDLVVMEGDQNAKRGGVTARVYIEVLREYLPTILEHDSIFMQDNAPIHKAHKKMLKAEIERAHPELKGMGNGQAAMDFMIQCAQEAWETLAPELLNKLAEGMQKRVDAVKAANRWYTKY</sequence>
<evidence type="ECO:0000313" key="4">
    <source>
        <dbReference type="Proteomes" id="UP000566819"/>
    </source>
</evidence>
<comment type="caution">
    <text evidence="3">The sequence shown here is derived from an EMBL/GenBank/DDBJ whole genome shotgun (WGS) entry which is preliminary data.</text>
</comment>